<feature type="transmembrane region" description="Helical" evidence="2">
    <location>
        <begin position="160"/>
        <end position="180"/>
    </location>
</feature>
<feature type="chain" id="PRO_5012454815" evidence="3">
    <location>
        <begin position="28"/>
        <end position="186"/>
    </location>
</feature>
<evidence type="ECO:0000256" key="2">
    <source>
        <dbReference type="SAM" id="Phobius"/>
    </source>
</evidence>
<evidence type="ECO:0000313" key="4">
    <source>
        <dbReference type="EMBL" id="SHH57163.1"/>
    </source>
</evidence>
<feature type="compositionally biased region" description="Low complexity" evidence="1">
    <location>
        <begin position="133"/>
        <end position="151"/>
    </location>
</feature>
<gene>
    <name evidence="4" type="ORF">SAMN02745196_00818</name>
</gene>
<keyword evidence="2" id="KW-0812">Transmembrane</keyword>
<organism evidence="4 5">
    <name type="scientific">Clostridium collagenovorans DSM 3089</name>
    <dbReference type="NCBI Taxonomy" id="1121306"/>
    <lineage>
        <taxon>Bacteria</taxon>
        <taxon>Bacillati</taxon>
        <taxon>Bacillota</taxon>
        <taxon>Clostridia</taxon>
        <taxon>Eubacteriales</taxon>
        <taxon>Clostridiaceae</taxon>
        <taxon>Clostridium</taxon>
    </lineage>
</organism>
<dbReference type="EMBL" id="FQXP01000003">
    <property type="protein sequence ID" value="SHH57163.1"/>
    <property type="molecule type" value="Genomic_DNA"/>
</dbReference>
<proteinExistence type="predicted"/>
<feature type="signal peptide" evidence="3">
    <location>
        <begin position="1"/>
        <end position="27"/>
    </location>
</feature>
<keyword evidence="2" id="KW-1133">Transmembrane helix</keyword>
<reference evidence="4 5" key="1">
    <citation type="submission" date="2016-11" db="EMBL/GenBank/DDBJ databases">
        <authorList>
            <person name="Jaros S."/>
            <person name="Januszkiewicz K."/>
            <person name="Wedrychowicz H."/>
        </authorList>
    </citation>
    <scope>NUCLEOTIDE SEQUENCE [LARGE SCALE GENOMIC DNA]</scope>
    <source>
        <strain evidence="4 5">DSM 3089</strain>
    </source>
</reference>
<evidence type="ECO:0000313" key="5">
    <source>
        <dbReference type="Proteomes" id="UP000184526"/>
    </source>
</evidence>
<name>A0A1M5U3A6_9CLOT</name>
<keyword evidence="3" id="KW-0732">Signal</keyword>
<dbReference type="AlphaFoldDB" id="A0A1M5U3A6"/>
<dbReference type="STRING" id="1121306.SAMN02745196_00818"/>
<feature type="region of interest" description="Disordered" evidence="1">
    <location>
        <begin position="131"/>
        <end position="151"/>
    </location>
</feature>
<sequence length="186" mass="20223">MKQKKVLAGIAALFICSAMLIPIQVHATEQSEGATTITTTVPDTHTVLLDIGEHGSVKINDKTYTSKDSSAEIARLGEQRYIIQSDKGWQIDNVRYGSEGQQEMINLRDNAFTAPAITSNNNRLIVSLKKAPTTSGTGNGSSSQNSQINTSVQTGDTARITLWSMIAMFICPGIVGTFAVRYRKER</sequence>
<dbReference type="RefSeq" id="WP_072830300.1">
    <property type="nucleotide sequence ID" value="NZ_FQXP01000003.1"/>
</dbReference>
<accession>A0A1M5U3A6</accession>
<evidence type="ECO:0000256" key="3">
    <source>
        <dbReference type="SAM" id="SignalP"/>
    </source>
</evidence>
<keyword evidence="5" id="KW-1185">Reference proteome</keyword>
<protein>
    <submittedName>
        <fullName evidence="4">Uncharacterized protein</fullName>
    </submittedName>
</protein>
<evidence type="ECO:0000256" key="1">
    <source>
        <dbReference type="SAM" id="MobiDB-lite"/>
    </source>
</evidence>
<dbReference type="Proteomes" id="UP000184526">
    <property type="component" value="Unassembled WGS sequence"/>
</dbReference>
<keyword evidence="2" id="KW-0472">Membrane</keyword>